<dbReference type="InterPro" id="IPR036859">
    <property type="entry name" value="CAP-Gly_dom_sf"/>
</dbReference>
<dbReference type="SMART" id="SM01052">
    <property type="entry name" value="CAP_GLY"/>
    <property type="match status" value="1"/>
</dbReference>
<keyword evidence="8" id="KW-1185">Reference proteome</keyword>
<dbReference type="GO" id="GO:0005634">
    <property type="term" value="C:nucleus"/>
    <property type="evidence" value="ECO:0007669"/>
    <property type="project" value="TreeGrafter"/>
</dbReference>
<dbReference type="GO" id="GO:0031122">
    <property type="term" value="P:cytoplasmic microtubule organization"/>
    <property type="evidence" value="ECO:0007669"/>
    <property type="project" value="TreeGrafter"/>
</dbReference>
<dbReference type="GO" id="GO:0035371">
    <property type="term" value="C:microtubule plus-end"/>
    <property type="evidence" value="ECO:0007669"/>
    <property type="project" value="TreeGrafter"/>
</dbReference>
<dbReference type="SUPFAM" id="SSF74924">
    <property type="entry name" value="Cap-Gly domain"/>
    <property type="match status" value="1"/>
</dbReference>
<dbReference type="GO" id="GO:0005829">
    <property type="term" value="C:cytosol"/>
    <property type="evidence" value="ECO:0007669"/>
    <property type="project" value="UniProtKB-ARBA"/>
</dbReference>
<dbReference type="FunFam" id="2.30.30.190:FF:000013">
    <property type="entry name" value="Tubulin-folding cofactor B"/>
    <property type="match status" value="1"/>
</dbReference>
<keyword evidence="2" id="KW-0963">Cytoplasm</keyword>
<reference evidence="7" key="1">
    <citation type="submission" date="2025-08" db="UniProtKB">
        <authorList>
            <consortium name="Ensembl"/>
        </authorList>
    </citation>
    <scope>IDENTIFICATION</scope>
</reference>
<dbReference type="Proteomes" id="UP000694420">
    <property type="component" value="Unplaced"/>
</dbReference>
<dbReference type="PANTHER" id="PTHR18916">
    <property type="entry name" value="DYNACTIN 1-RELATED MICROTUBULE-BINDING"/>
    <property type="match status" value="1"/>
</dbReference>
<evidence type="ECO:0000256" key="1">
    <source>
        <dbReference type="ARBA" id="ARBA00004496"/>
    </source>
</evidence>
<proteinExistence type="inferred from homology"/>
<dbReference type="Pfam" id="PF01302">
    <property type="entry name" value="CAP_GLY"/>
    <property type="match status" value="1"/>
</dbReference>
<evidence type="ECO:0000256" key="3">
    <source>
        <dbReference type="ARBA" id="ARBA00023186"/>
    </source>
</evidence>
<dbReference type="GO" id="GO:0051010">
    <property type="term" value="F:microtubule plus-end binding"/>
    <property type="evidence" value="ECO:0007669"/>
    <property type="project" value="TreeGrafter"/>
</dbReference>
<reference evidence="7" key="2">
    <citation type="submission" date="2025-09" db="UniProtKB">
        <authorList>
            <consortium name="Ensembl"/>
        </authorList>
    </citation>
    <scope>IDENTIFICATION</scope>
</reference>
<dbReference type="GO" id="GO:0005938">
    <property type="term" value="C:cell cortex"/>
    <property type="evidence" value="ECO:0007669"/>
    <property type="project" value="TreeGrafter"/>
</dbReference>
<feature type="compositionally biased region" description="Basic and acidic residues" evidence="5">
    <location>
        <begin position="12"/>
        <end position="24"/>
    </location>
</feature>
<dbReference type="PROSITE" id="PS50245">
    <property type="entry name" value="CAP_GLY_2"/>
    <property type="match status" value="1"/>
</dbReference>
<comment type="similarity">
    <text evidence="4">Belongs to the TBCB family.</text>
</comment>
<evidence type="ECO:0000256" key="5">
    <source>
        <dbReference type="SAM" id="MobiDB-lite"/>
    </source>
</evidence>
<protein>
    <submittedName>
        <fullName evidence="7">Tubulin folding cofactor B</fullName>
    </submittedName>
</protein>
<dbReference type="InterPro" id="IPR000938">
    <property type="entry name" value="CAP-Gly_domain"/>
</dbReference>
<evidence type="ECO:0000313" key="8">
    <source>
        <dbReference type="Proteomes" id="UP000694420"/>
    </source>
</evidence>
<evidence type="ECO:0000313" key="7">
    <source>
        <dbReference type="Ensembl" id="ENSNPEP00000014774.1"/>
    </source>
</evidence>
<evidence type="ECO:0000259" key="6">
    <source>
        <dbReference type="PROSITE" id="PS50245"/>
    </source>
</evidence>
<dbReference type="PANTHER" id="PTHR18916:SF85">
    <property type="entry name" value="TUBULIN-FOLDING COFACTOR B"/>
    <property type="match status" value="1"/>
</dbReference>
<dbReference type="AlphaFoldDB" id="A0A8C6ZF75"/>
<gene>
    <name evidence="7" type="primary">TBCB</name>
</gene>
<dbReference type="Gene3D" id="2.30.30.190">
    <property type="entry name" value="CAP Gly-rich-like domain"/>
    <property type="match status" value="1"/>
</dbReference>
<comment type="subcellular location">
    <subcellularLocation>
        <location evidence="1">Cytoplasm</location>
    </subcellularLocation>
</comment>
<feature type="region of interest" description="Disordered" evidence="5">
    <location>
        <begin position="1"/>
        <end position="48"/>
    </location>
</feature>
<evidence type="ECO:0000256" key="4">
    <source>
        <dbReference type="ARBA" id="ARBA00025779"/>
    </source>
</evidence>
<feature type="compositionally biased region" description="Polar residues" evidence="5">
    <location>
        <begin position="35"/>
        <end position="48"/>
    </location>
</feature>
<dbReference type="Ensembl" id="ENSNPET00000015136.1">
    <property type="protein sequence ID" value="ENSNPEP00000014774.1"/>
    <property type="gene ID" value="ENSNPEG00000011041.1"/>
</dbReference>
<name>A0A8C6ZF75_NOTPE</name>
<organism evidence="7 8">
    <name type="scientific">Nothoprocta perdicaria</name>
    <name type="common">Chilean tinamou</name>
    <name type="synonym">Crypturus perdicarius</name>
    <dbReference type="NCBI Taxonomy" id="30464"/>
    <lineage>
        <taxon>Eukaryota</taxon>
        <taxon>Metazoa</taxon>
        <taxon>Chordata</taxon>
        <taxon>Craniata</taxon>
        <taxon>Vertebrata</taxon>
        <taxon>Euteleostomi</taxon>
        <taxon>Archelosauria</taxon>
        <taxon>Archosauria</taxon>
        <taxon>Dinosauria</taxon>
        <taxon>Saurischia</taxon>
        <taxon>Theropoda</taxon>
        <taxon>Coelurosauria</taxon>
        <taxon>Aves</taxon>
        <taxon>Palaeognathae</taxon>
        <taxon>Tinamiformes</taxon>
        <taxon>Tinamidae</taxon>
        <taxon>Nothoprocta</taxon>
    </lineage>
</organism>
<evidence type="ECO:0000256" key="2">
    <source>
        <dbReference type="ARBA" id="ARBA00022490"/>
    </source>
</evidence>
<accession>A0A8C6ZF75</accession>
<dbReference type="PROSITE" id="PS00845">
    <property type="entry name" value="CAP_GLY_1"/>
    <property type="match status" value="1"/>
</dbReference>
<feature type="domain" description="CAP-Gly" evidence="6">
    <location>
        <begin position="186"/>
        <end position="228"/>
    </location>
</feature>
<sequence>MRDTGTWRTQRHGGDIGGHGDRDNGGTLGDMGGTSCPSSAASDTGQALNGSRMIRVSSSARVAFSCPKTGLETGAGAECSRSGLSRPKTWIRPHPGLLPQVIDRSGARHGEFEDLSRVPKYEMPDSEYAKRPESLRAFLQRRQLGRFAEAPEAPEQPDADAIPVGARCQVRVPGQPAKLGTVMYVGLTDFKPGCWVGVRYDEPLGKHDGSVQGRRYFECEPKYGAFVRPPSVTVGDFPPEDDGLDDEM</sequence>
<keyword evidence="3" id="KW-0143">Chaperone</keyword>